<evidence type="ECO:0000256" key="1">
    <source>
        <dbReference type="SAM" id="Phobius"/>
    </source>
</evidence>
<proteinExistence type="predicted"/>
<gene>
    <name evidence="2" type="ORF">EUGRSUZ_D01651</name>
</gene>
<keyword evidence="1" id="KW-1133">Transmembrane helix</keyword>
<organism evidence="2">
    <name type="scientific">Eucalyptus grandis</name>
    <name type="common">Flooded gum</name>
    <dbReference type="NCBI Taxonomy" id="71139"/>
    <lineage>
        <taxon>Eukaryota</taxon>
        <taxon>Viridiplantae</taxon>
        <taxon>Streptophyta</taxon>
        <taxon>Embryophyta</taxon>
        <taxon>Tracheophyta</taxon>
        <taxon>Spermatophyta</taxon>
        <taxon>Magnoliopsida</taxon>
        <taxon>eudicotyledons</taxon>
        <taxon>Gunneridae</taxon>
        <taxon>Pentapetalae</taxon>
        <taxon>rosids</taxon>
        <taxon>malvids</taxon>
        <taxon>Myrtales</taxon>
        <taxon>Myrtaceae</taxon>
        <taxon>Myrtoideae</taxon>
        <taxon>Eucalypteae</taxon>
        <taxon>Eucalyptus</taxon>
    </lineage>
</organism>
<keyword evidence="1" id="KW-0812">Transmembrane</keyword>
<name>A0A059CFZ0_EUCGR</name>
<dbReference type="EMBL" id="KK198756">
    <property type="protein sequence ID" value="KCW77292.1"/>
    <property type="molecule type" value="Genomic_DNA"/>
</dbReference>
<dbReference type="Gramene" id="KCW77292">
    <property type="protein sequence ID" value="KCW77292"/>
    <property type="gene ID" value="EUGRSUZ_D01651"/>
</dbReference>
<accession>A0A059CFZ0</accession>
<feature type="transmembrane region" description="Helical" evidence="1">
    <location>
        <begin position="6"/>
        <end position="27"/>
    </location>
</feature>
<dbReference type="InParanoid" id="A0A059CFZ0"/>
<protein>
    <submittedName>
        <fullName evidence="2">Uncharacterized protein</fullName>
    </submittedName>
</protein>
<keyword evidence="1" id="KW-0472">Membrane</keyword>
<dbReference type="AlphaFoldDB" id="A0A059CFZ0"/>
<sequence>MSLMQLLGLYLQIGICTCLIIPLPALFPSVQTQHKEICCRRSSSLFCTFYSYGVFYLNIDFPISVMLHATKTI</sequence>
<evidence type="ECO:0000313" key="2">
    <source>
        <dbReference type="EMBL" id="KCW77292.1"/>
    </source>
</evidence>
<reference evidence="2" key="1">
    <citation type="submission" date="2013-07" db="EMBL/GenBank/DDBJ databases">
        <title>The genome of Eucalyptus grandis.</title>
        <authorList>
            <person name="Schmutz J."/>
            <person name="Hayes R."/>
            <person name="Myburg A."/>
            <person name="Tuskan G."/>
            <person name="Grattapaglia D."/>
            <person name="Rokhsar D.S."/>
        </authorList>
    </citation>
    <scope>NUCLEOTIDE SEQUENCE</scope>
    <source>
        <tissue evidence="2">Leaf extractions</tissue>
    </source>
</reference>